<feature type="region of interest" description="Disordered" evidence="3">
    <location>
        <begin position="223"/>
        <end position="308"/>
    </location>
</feature>
<proteinExistence type="predicted"/>
<dbReference type="GO" id="GO:0005525">
    <property type="term" value="F:GTP binding"/>
    <property type="evidence" value="ECO:0007669"/>
    <property type="project" value="UniProtKB-KW"/>
</dbReference>
<feature type="region of interest" description="Disordered" evidence="3">
    <location>
        <begin position="1"/>
        <end position="55"/>
    </location>
</feature>
<dbReference type="PROSITE" id="PS51419">
    <property type="entry name" value="RAB"/>
    <property type="match status" value="1"/>
</dbReference>
<dbReference type="PRINTS" id="PR00449">
    <property type="entry name" value="RASTRNSFRMNG"/>
</dbReference>
<dbReference type="PANTHER" id="PTHR24072">
    <property type="entry name" value="RHO FAMILY GTPASE"/>
    <property type="match status" value="1"/>
</dbReference>
<dbReference type="PROSITE" id="PS51421">
    <property type="entry name" value="RAS"/>
    <property type="match status" value="1"/>
</dbReference>
<accession>A0AAJ7T980</accession>
<reference evidence="5" key="1">
    <citation type="submission" date="2025-08" db="UniProtKB">
        <authorList>
            <consortium name="RefSeq"/>
        </authorList>
    </citation>
    <scope>IDENTIFICATION</scope>
    <source>
        <tissue evidence="5">Sperm</tissue>
    </source>
</reference>
<dbReference type="SMART" id="SM00175">
    <property type="entry name" value="RAB"/>
    <property type="match status" value="1"/>
</dbReference>
<keyword evidence="2" id="KW-0342">GTP-binding</keyword>
<dbReference type="AlphaFoldDB" id="A0AAJ7T980"/>
<keyword evidence="1" id="KW-0547">Nucleotide-binding</keyword>
<feature type="compositionally biased region" description="Low complexity" evidence="3">
    <location>
        <begin position="245"/>
        <end position="256"/>
    </location>
</feature>
<name>A0AAJ7T980_PETMA</name>
<dbReference type="SUPFAM" id="SSF52540">
    <property type="entry name" value="P-loop containing nucleoside triphosphate hydrolases"/>
    <property type="match status" value="1"/>
</dbReference>
<dbReference type="InterPro" id="IPR005225">
    <property type="entry name" value="Small_GTP-bd"/>
</dbReference>
<dbReference type="InterPro" id="IPR001806">
    <property type="entry name" value="Small_GTPase"/>
</dbReference>
<dbReference type="RefSeq" id="XP_032812730.1">
    <property type="nucleotide sequence ID" value="XM_032956839.1"/>
</dbReference>
<evidence type="ECO:0000313" key="4">
    <source>
        <dbReference type="Proteomes" id="UP001318040"/>
    </source>
</evidence>
<feature type="compositionally biased region" description="Basic and acidic residues" evidence="3">
    <location>
        <begin position="297"/>
        <end position="308"/>
    </location>
</feature>
<keyword evidence="4" id="KW-1185">Reference proteome</keyword>
<dbReference type="Proteomes" id="UP001318040">
    <property type="component" value="Chromosome 19"/>
</dbReference>
<dbReference type="GO" id="GO:0007264">
    <property type="term" value="P:small GTPase-mediated signal transduction"/>
    <property type="evidence" value="ECO:0007669"/>
    <property type="project" value="InterPro"/>
</dbReference>
<protein>
    <submittedName>
        <fullName evidence="5">Rho-related GTP-binding protein RhoN-like</fullName>
    </submittedName>
</protein>
<dbReference type="InterPro" id="IPR003578">
    <property type="entry name" value="Small_GTPase_Rho"/>
</dbReference>
<dbReference type="InterPro" id="IPR027417">
    <property type="entry name" value="P-loop_NTPase"/>
</dbReference>
<evidence type="ECO:0000256" key="2">
    <source>
        <dbReference type="ARBA" id="ARBA00023134"/>
    </source>
</evidence>
<dbReference type="SMART" id="SM00173">
    <property type="entry name" value="RAS"/>
    <property type="match status" value="1"/>
</dbReference>
<dbReference type="NCBIfam" id="TIGR00231">
    <property type="entry name" value="small_GTP"/>
    <property type="match status" value="1"/>
</dbReference>
<dbReference type="KEGG" id="pmrn:116943724"/>
<sequence length="308" mass="33091">MQPPITGELRRTASTSAGVRNREGGAGSNIRRSGPSRFGSSVTMVHGRGSSGSGVDGSVVTRKVMLVGDVSCGKTALLGALAGDPFRQGYVPSVFDSRSVTLNGTDGRSADILVLDNSGSSHYDTVRPLSYQHASVVLLCFDISRPETLHSIHVKWHREAKSHCPSAHLLLVGCKSDLRLSKSQRMVSHHQASESATQLGAMCYVECSAKDNDTNSVRDALLSPTTAQKMRRQHQQRTPTDTGCSSSADAAGSSVAEGTREPSTFKRTASKRLLRRLSLLRERQPPRAAPQEAPAPEVERDKKNCAIM</sequence>
<dbReference type="Gene3D" id="3.40.50.300">
    <property type="entry name" value="P-loop containing nucleotide triphosphate hydrolases"/>
    <property type="match status" value="1"/>
</dbReference>
<dbReference type="GeneID" id="116943724"/>
<dbReference type="GO" id="GO:0003924">
    <property type="term" value="F:GTPase activity"/>
    <property type="evidence" value="ECO:0007669"/>
    <property type="project" value="InterPro"/>
</dbReference>
<dbReference type="PROSITE" id="PS51420">
    <property type="entry name" value="RHO"/>
    <property type="match status" value="1"/>
</dbReference>
<dbReference type="Pfam" id="PF00071">
    <property type="entry name" value="Ras"/>
    <property type="match status" value="1"/>
</dbReference>
<evidence type="ECO:0000256" key="3">
    <source>
        <dbReference type="SAM" id="MobiDB-lite"/>
    </source>
</evidence>
<gene>
    <name evidence="5" type="primary">LOC116943724</name>
</gene>
<evidence type="ECO:0000256" key="1">
    <source>
        <dbReference type="ARBA" id="ARBA00022741"/>
    </source>
</evidence>
<dbReference type="SMART" id="SM00174">
    <property type="entry name" value="RHO"/>
    <property type="match status" value="1"/>
</dbReference>
<organism evidence="4 5">
    <name type="scientific">Petromyzon marinus</name>
    <name type="common">Sea lamprey</name>
    <dbReference type="NCBI Taxonomy" id="7757"/>
    <lineage>
        <taxon>Eukaryota</taxon>
        <taxon>Metazoa</taxon>
        <taxon>Chordata</taxon>
        <taxon>Craniata</taxon>
        <taxon>Vertebrata</taxon>
        <taxon>Cyclostomata</taxon>
        <taxon>Hyperoartia</taxon>
        <taxon>Petromyzontiformes</taxon>
        <taxon>Petromyzontidae</taxon>
        <taxon>Petromyzon</taxon>
    </lineage>
</organism>
<evidence type="ECO:0000313" key="5">
    <source>
        <dbReference type="RefSeq" id="XP_032812730.1"/>
    </source>
</evidence>